<dbReference type="GO" id="GO:0005524">
    <property type="term" value="F:ATP binding"/>
    <property type="evidence" value="ECO:0007669"/>
    <property type="project" value="UniProtKB-KW"/>
</dbReference>
<evidence type="ECO:0000256" key="2">
    <source>
        <dbReference type="ARBA" id="ARBA00022448"/>
    </source>
</evidence>
<gene>
    <name evidence="7" type="ORF">FYJ63_09300</name>
</gene>
<dbReference type="InterPro" id="IPR050763">
    <property type="entry name" value="ABC_transporter_ATP-binding"/>
</dbReference>
<dbReference type="SMART" id="SM00382">
    <property type="entry name" value="AAA"/>
    <property type="match status" value="1"/>
</dbReference>
<comment type="caution">
    <text evidence="7">The sequence shown here is derived from an EMBL/GenBank/DDBJ whole genome shotgun (WGS) entry which is preliminary data.</text>
</comment>
<dbReference type="Proteomes" id="UP000442535">
    <property type="component" value="Unassembled WGS sequence"/>
</dbReference>
<evidence type="ECO:0000313" key="8">
    <source>
        <dbReference type="Proteomes" id="UP000442535"/>
    </source>
</evidence>
<keyword evidence="8" id="KW-1185">Reference proteome</keyword>
<dbReference type="PROSITE" id="PS50893">
    <property type="entry name" value="ABC_TRANSPORTER_2"/>
    <property type="match status" value="1"/>
</dbReference>
<dbReference type="Pfam" id="PF00005">
    <property type="entry name" value="ABC_tran"/>
    <property type="match status" value="1"/>
</dbReference>
<protein>
    <submittedName>
        <fullName evidence="7">ABC transporter ATP-binding protein</fullName>
    </submittedName>
</protein>
<evidence type="ECO:0000256" key="4">
    <source>
        <dbReference type="ARBA" id="ARBA00022840"/>
    </source>
</evidence>
<keyword evidence="5" id="KW-0046">Antibiotic resistance</keyword>
<comment type="subcellular location">
    <subcellularLocation>
        <location evidence="1">Cell membrane</location>
        <topology evidence="1">Peripheral membrane protein</topology>
    </subcellularLocation>
</comment>
<dbReference type="InterPro" id="IPR003593">
    <property type="entry name" value="AAA+_ATPase"/>
</dbReference>
<reference evidence="7 8" key="1">
    <citation type="submission" date="2019-08" db="EMBL/GenBank/DDBJ databases">
        <title>In-depth cultivation of the pig gut microbiome towards novel bacterial diversity and tailored functional studies.</title>
        <authorList>
            <person name="Wylensek D."/>
            <person name="Hitch T.C.A."/>
            <person name="Clavel T."/>
        </authorList>
    </citation>
    <scope>NUCLEOTIDE SEQUENCE [LARGE SCALE GENOMIC DNA]</scope>
    <source>
        <strain evidence="7 8">RF-GAM-744-WT-7</strain>
    </source>
</reference>
<dbReference type="Gene3D" id="3.40.50.300">
    <property type="entry name" value="P-loop containing nucleotide triphosphate hydrolases"/>
    <property type="match status" value="1"/>
</dbReference>
<dbReference type="PANTHER" id="PTHR42711:SF18">
    <property type="entry name" value="ABC TRANSPORTER, ATP-BINDING PROTEIN"/>
    <property type="match status" value="1"/>
</dbReference>
<name>A0A7K0K4K4_9ACTO</name>
<feature type="domain" description="ABC transporter" evidence="6">
    <location>
        <begin position="5"/>
        <end position="240"/>
    </location>
</feature>
<evidence type="ECO:0000313" key="7">
    <source>
        <dbReference type="EMBL" id="MST50412.1"/>
    </source>
</evidence>
<keyword evidence="2" id="KW-0813">Transport</keyword>
<dbReference type="GO" id="GO:0005886">
    <property type="term" value="C:plasma membrane"/>
    <property type="evidence" value="ECO:0007669"/>
    <property type="project" value="UniProtKB-SubCell"/>
</dbReference>
<dbReference type="EMBL" id="VUMY01000018">
    <property type="protein sequence ID" value="MST50412.1"/>
    <property type="molecule type" value="Genomic_DNA"/>
</dbReference>
<dbReference type="GO" id="GO:0046677">
    <property type="term" value="P:response to antibiotic"/>
    <property type="evidence" value="ECO:0007669"/>
    <property type="project" value="UniProtKB-KW"/>
</dbReference>
<evidence type="ECO:0000256" key="1">
    <source>
        <dbReference type="ARBA" id="ARBA00004202"/>
    </source>
</evidence>
<dbReference type="RefSeq" id="WP_154546049.1">
    <property type="nucleotide sequence ID" value="NZ_VUMY01000018.1"/>
</dbReference>
<sequence>MNAVCYAEGLTRTFPSAKTEIKAVDNVSFSVEPGEILAIVGLNGAGKTTLLRMCATLLEPTSGTLHIDGIDARSHPYRARRSIGLSFGGDRGFYPKASVSENLLFFADLAAVPHRELRSEVSRVLSLVNLEAKASSAANTLSRGQYQRLHIARALLGEPKFVILDEPTSGLDPNVALRLRSLIASIAATGTAILMSSHSMEEVAELATRVLLMRSSRIIARGSVADIVTAAGLKQVSETVLGAKAQPDYDSLLKVEGISYVHRRPHGSRWLLSAYWSDYCEQAEKQYLSILRTPLPQSVALHSHREPDLQDAFLFLSREDAE</sequence>
<dbReference type="SUPFAM" id="SSF52540">
    <property type="entry name" value="P-loop containing nucleoside triphosphate hydrolases"/>
    <property type="match status" value="1"/>
</dbReference>
<dbReference type="InterPro" id="IPR003439">
    <property type="entry name" value="ABC_transporter-like_ATP-bd"/>
</dbReference>
<evidence type="ECO:0000256" key="5">
    <source>
        <dbReference type="ARBA" id="ARBA00023251"/>
    </source>
</evidence>
<proteinExistence type="predicted"/>
<dbReference type="InterPro" id="IPR027417">
    <property type="entry name" value="P-loop_NTPase"/>
</dbReference>
<keyword evidence="4 7" id="KW-0067">ATP-binding</keyword>
<keyword evidence="3" id="KW-0547">Nucleotide-binding</keyword>
<organism evidence="7 8">
    <name type="scientific">Mobiluncus porci</name>
    <dbReference type="NCBI Taxonomy" id="2652278"/>
    <lineage>
        <taxon>Bacteria</taxon>
        <taxon>Bacillati</taxon>
        <taxon>Actinomycetota</taxon>
        <taxon>Actinomycetes</taxon>
        <taxon>Actinomycetales</taxon>
        <taxon>Actinomycetaceae</taxon>
        <taxon>Mobiluncus</taxon>
    </lineage>
</organism>
<evidence type="ECO:0000259" key="6">
    <source>
        <dbReference type="PROSITE" id="PS50893"/>
    </source>
</evidence>
<dbReference type="PANTHER" id="PTHR42711">
    <property type="entry name" value="ABC TRANSPORTER ATP-BINDING PROTEIN"/>
    <property type="match status" value="1"/>
</dbReference>
<accession>A0A7K0K4K4</accession>
<dbReference type="AlphaFoldDB" id="A0A7K0K4K4"/>
<evidence type="ECO:0000256" key="3">
    <source>
        <dbReference type="ARBA" id="ARBA00022741"/>
    </source>
</evidence>
<dbReference type="GO" id="GO:0016887">
    <property type="term" value="F:ATP hydrolysis activity"/>
    <property type="evidence" value="ECO:0007669"/>
    <property type="project" value="InterPro"/>
</dbReference>